<dbReference type="OrthoDB" id="6353266at2"/>
<dbReference type="AlphaFoldDB" id="A0A1Q9HQE2"/>
<feature type="domain" description="DUF4123" evidence="1">
    <location>
        <begin position="19"/>
        <end position="129"/>
    </location>
</feature>
<protein>
    <recommendedName>
        <fullName evidence="1">DUF4123 domain-containing protein</fullName>
    </recommendedName>
</protein>
<name>A0A1Q9HQE2_9VIBR</name>
<accession>A0A1Q9HQE2</accession>
<dbReference type="InterPro" id="IPR025391">
    <property type="entry name" value="DUF4123"/>
</dbReference>
<reference evidence="2 3" key="1">
    <citation type="submission" date="2016-09" db="EMBL/GenBank/DDBJ databases">
        <title>Genomic Taxonomy of the Vibrionaceae.</title>
        <authorList>
            <person name="Gonzalez-Castillo A."/>
            <person name="Gomez-Gil B."/>
            <person name="Enciso-Ibarra K."/>
        </authorList>
    </citation>
    <scope>NUCLEOTIDE SEQUENCE [LARGE SCALE GENOMIC DNA]</scope>
    <source>
        <strain evidence="2 3">CAIM 703</strain>
    </source>
</reference>
<gene>
    <name evidence="2" type="ORF">BIY22_00890</name>
</gene>
<dbReference type="RefSeq" id="WP_075705719.1">
    <property type="nucleotide sequence ID" value="NZ_MJMJ01000001.1"/>
</dbReference>
<dbReference type="EMBL" id="MJMJ01000001">
    <property type="protein sequence ID" value="OLQ93080.1"/>
    <property type="molecule type" value="Genomic_DNA"/>
</dbReference>
<proteinExistence type="predicted"/>
<evidence type="ECO:0000259" key="1">
    <source>
        <dbReference type="Pfam" id="PF13503"/>
    </source>
</evidence>
<evidence type="ECO:0000313" key="3">
    <source>
        <dbReference type="Proteomes" id="UP000186313"/>
    </source>
</evidence>
<dbReference type="STRING" id="1381081.BIY22_00890"/>
<comment type="caution">
    <text evidence="2">The sequence shown here is derived from an EMBL/GenBank/DDBJ whole genome shotgun (WGS) entry which is preliminary data.</text>
</comment>
<dbReference type="Pfam" id="PF13503">
    <property type="entry name" value="DUF4123"/>
    <property type="match status" value="1"/>
</dbReference>
<evidence type="ECO:0000313" key="2">
    <source>
        <dbReference type="EMBL" id="OLQ93080.1"/>
    </source>
</evidence>
<sequence>MQKIDPERIFRSVSRDCSLFLLVDINQYSEPQNLLRQLEGLEVRHLFVGTPFSQLIMQSPRLVELSLQCTDLLDDVCRQLSGCIVASHLPIDKLNQDLGKMLLADHESDGKVYLRFFMPAMARVILQDSKHTHCWPNCSRLWLPDYRREHWEEFELNDTIKLQPLSISSHTEQSLKAEHLTYQLARTKHWISKPIETVKQAMQSLALLAVLDSLTVRELNQWSEFMANNSELLKPASWFSLLHQPISKQEKWQRAIALNDRERELTHD</sequence>
<organism evidence="2 3">
    <name type="scientific">Vibrio panuliri</name>
    <dbReference type="NCBI Taxonomy" id="1381081"/>
    <lineage>
        <taxon>Bacteria</taxon>
        <taxon>Pseudomonadati</taxon>
        <taxon>Pseudomonadota</taxon>
        <taxon>Gammaproteobacteria</taxon>
        <taxon>Vibrionales</taxon>
        <taxon>Vibrionaceae</taxon>
        <taxon>Vibrio</taxon>
    </lineage>
</organism>
<dbReference type="Proteomes" id="UP000186313">
    <property type="component" value="Unassembled WGS sequence"/>
</dbReference>